<protein>
    <recommendedName>
        <fullName evidence="7">methylenetetrahydrofolate reductase (NADPH)</fullName>
        <ecNumber evidence="7">1.5.1.53</ecNumber>
    </recommendedName>
</protein>
<sequence>MARGNRVNEVKGKEPVNWESLASRIKKRIADNDPFFSLEFFPPRTEQGAANLIGRFDRMSQGGPLFIDITWHPAGDPGGDKITSSTKIAGTVSNYCGLETMLHMTCCKQSPETVNRHVEKTKSLGICNILALRGDADEDNWTFNENGFNYAVDLVKFIRKEYKDYFTICVAGYPNGHPDCSSYQEDLRHLKEKVDAGADFIITQLFFTAEEFLNFFADCRKIGITCPIIPGIFPIQTNRSLVQLTKLSKLTIPDEIQKVIEPIKDNDAAIRNFGIDYATDLCRKLLDSGKVHGLHMYTLNLETATVQILKNLGLWSKTVPRPLPFQTSGNAERRANEEIRPIFWTDRPKSYIHRTIDWDEFPNGRWGDSASPAFGDLKDYHLFYLRSRTVKSKLRDQWGRELFSEQDVWKVFQNFITGHRNENGVKVKETPWCEDGLSAETNVLSEPLSKYNAIGVLTINSQPNVNGVPSTHPIFGWGDKGGYIFQKAYLEFFINKRYASALKTILPKYHPRVYYHMIDACGETDHTNADRNYPNAVTWGVFAGKEVLQPTVVDPISFIVWKDEAFALWTEKWAKIYEEGSASKQIIQDIAENYYLVNLVDNEFPNDNILWTVLDDMLATVADIKCNGSVTNGVAAQVENSKELVQLNGDCCKLNEATTKNGI</sequence>
<evidence type="ECO:0000259" key="10">
    <source>
        <dbReference type="Pfam" id="PF21895"/>
    </source>
</evidence>
<keyword evidence="4" id="KW-0285">Flavoprotein</keyword>
<keyword evidence="12" id="KW-1185">Reference proteome</keyword>
<dbReference type="PANTHER" id="PTHR45754:SF3">
    <property type="entry name" value="METHYLENETETRAHYDROFOLATE REDUCTASE (NADPH)"/>
    <property type="match status" value="1"/>
</dbReference>
<evidence type="ECO:0000313" key="12">
    <source>
        <dbReference type="Proteomes" id="UP001642483"/>
    </source>
</evidence>
<evidence type="ECO:0000256" key="2">
    <source>
        <dbReference type="ARBA" id="ARBA00004777"/>
    </source>
</evidence>
<dbReference type="InterPro" id="IPR029041">
    <property type="entry name" value="FAD-linked_oxidoreductase-like"/>
</dbReference>
<organism evidence="11 12">
    <name type="scientific">Clavelina lepadiformis</name>
    <name type="common">Light-bulb sea squirt</name>
    <name type="synonym">Ascidia lepadiformis</name>
    <dbReference type="NCBI Taxonomy" id="159417"/>
    <lineage>
        <taxon>Eukaryota</taxon>
        <taxon>Metazoa</taxon>
        <taxon>Chordata</taxon>
        <taxon>Tunicata</taxon>
        <taxon>Ascidiacea</taxon>
        <taxon>Aplousobranchia</taxon>
        <taxon>Clavelinidae</taxon>
        <taxon>Clavelina</taxon>
    </lineage>
</organism>
<comment type="similarity">
    <text evidence="3">Belongs to the methylenetetrahydrofolate reductase family.</text>
</comment>
<name>A0ABP0FHH6_CLALP</name>
<comment type="caution">
    <text evidence="11">The sequence shown here is derived from an EMBL/GenBank/DDBJ whole genome shotgun (WGS) entry which is preliminary data.</text>
</comment>
<dbReference type="Pfam" id="PF21895">
    <property type="entry name" value="MTHFR_C"/>
    <property type="match status" value="1"/>
</dbReference>
<comment type="catalytic activity">
    <reaction evidence="8">
        <text>(6S)-5-methyl-5,6,7,8-tetrahydrofolate + NADP(+) = (6R)-5,10-methylene-5,6,7,8-tetrahydrofolate + NADPH + H(+)</text>
        <dbReference type="Rhea" id="RHEA:19817"/>
        <dbReference type="ChEBI" id="CHEBI:15378"/>
        <dbReference type="ChEBI" id="CHEBI:15636"/>
        <dbReference type="ChEBI" id="CHEBI:18608"/>
        <dbReference type="ChEBI" id="CHEBI:57783"/>
        <dbReference type="ChEBI" id="CHEBI:58349"/>
        <dbReference type="EC" id="1.5.1.53"/>
    </reaction>
    <physiologicalReaction direction="right-to-left" evidence="8">
        <dbReference type="Rhea" id="RHEA:19819"/>
    </physiologicalReaction>
</comment>
<comment type="pathway">
    <text evidence="2 9">One-carbon metabolism; tetrahydrofolate interconversion.</text>
</comment>
<evidence type="ECO:0000256" key="9">
    <source>
        <dbReference type="RuleBase" id="RU004254"/>
    </source>
</evidence>
<dbReference type="SUPFAM" id="SSF51730">
    <property type="entry name" value="FAD-linked oxidoreductase"/>
    <property type="match status" value="1"/>
</dbReference>
<dbReference type="InterPro" id="IPR003171">
    <property type="entry name" value="Mehydrof_redctse-like"/>
</dbReference>
<dbReference type="EMBL" id="CAWYQH010000046">
    <property type="protein sequence ID" value="CAK8677767.1"/>
    <property type="molecule type" value="Genomic_DNA"/>
</dbReference>
<proteinExistence type="inferred from homology"/>
<evidence type="ECO:0000256" key="7">
    <source>
        <dbReference type="ARBA" id="ARBA00034530"/>
    </source>
</evidence>
<evidence type="ECO:0000256" key="8">
    <source>
        <dbReference type="ARBA" id="ARBA00047751"/>
    </source>
</evidence>
<dbReference type="EC" id="1.5.1.53" evidence="7"/>
<keyword evidence="6" id="KW-0560">Oxidoreductase</keyword>
<dbReference type="Pfam" id="PF02219">
    <property type="entry name" value="MTHFR"/>
    <property type="match status" value="1"/>
</dbReference>
<evidence type="ECO:0000256" key="6">
    <source>
        <dbReference type="ARBA" id="ARBA00023002"/>
    </source>
</evidence>
<reference evidence="11 12" key="1">
    <citation type="submission" date="2024-02" db="EMBL/GenBank/DDBJ databases">
        <authorList>
            <person name="Daric V."/>
            <person name="Darras S."/>
        </authorList>
    </citation>
    <scope>NUCLEOTIDE SEQUENCE [LARGE SCALE GENOMIC DNA]</scope>
</reference>
<dbReference type="NCBIfam" id="TIGR00677">
    <property type="entry name" value="fadh2_euk"/>
    <property type="match status" value="1"/>
</dbReference>
<keyword evidence="5" id="KW-0274">FAD</keyword>
<evidence type="ECO:0000256" key="3">
    <source>
        <dbReference type="ARBA" id="ARBA00006743"/>
    </source>
</evidence>
<evidence type="ECO:0000256" key="5">
    <source>
        <dbReference type="ARBA" id="ARBA00022827"/>
    </source>
</evidence>
<accession>A0ABP0FHH6</accession>
<dbReference type="PANTHER" id="PTHR45754">
    <property type="entry name" value="METHYLENETETRAHYDROFOLATE REDUCTASE"/>
    <property type="match status" value="1"/>
</dbReference>
<dbReference type="InterPro" id="IPR004621">
    <property type="entry name" value="Fadh2_euk"/>
</dbReference>
<comment type="cofactor">
    <cofactor evidence="1">
        <name>FAD</name>
        <dbReference type="ChEBI" id="CHEBI:57692"/>
    </cofactor>
</comment>
<gene>
    <name evidence="11" type="ORF">CVLEPA_LOCUS7763</name>
</gene>
<dbReference type="Proteomes" id="UP001642483">
    <property type="component" value="Unassembled WGS sequence"/>
</dbReference>
<dbReference type="InterPro" id="IPR053806">
    <property type="entry name" value="MTHFR_C"/>
</dbReference>
<evidence type="ECO:0000256" key="4">
    <source>
        <dbReference type="ARBA" id="ARBA00022630"/>
    </source>
</evidence>
<evidence type="ECO:0000313" key="11">
    <source>
        <dbReference type="EMBL" id="CAK8677767.1"/>
    </source>
</evidence>
<evidence type="ECO:0000256" key="1">
    <source>
        <dbReference type="ARBA" id="ARBA00001974"/>
    </source>
</evidence>
<dbReference type="Gene3D" id="3.20.20.220">
    <property type="match status" value="1"/>
</dbReference>
<dbReference type="CDD" id="cd00537">
    <property type="entry name" value="MTHFR"/>
    <property type="match status" value="1"/>
</dbReference>
<feature type="domain" description="MTHFR SAM-binding regulatory" evidence="10">
    <location>
        <begin position="321"/>
        <end position="620"/>
    </location>
</feature>